<keyword evidence="5 11" id="KW-0418">Kinase</keyword>
<keyword evidence="6" id="KW-0067">ATP-binding</keyword>
<dbReference type="NCBIfam" id="TIGR00476">
    <property type="entry name" value="selD"/>
    <property type="match status" value="1"/>
</dbReference>
<name>A0A644W410_9ZZZZ</name>
<dbReference type="InterPro" id="IPR010918">
    <property type="entry name" value="PurM-like_C_dom"/>
</dbReference>
<evidence type="ECO:0000256" key="3">
    <source>
        <dbReference type="ARBA" id="ARBA00022723"/>
    </source>
</evidence>
<protein>
    <submittedName>
        <fullName evidence="11">Selenide, water dikinase</fullName>
        <ecNumber evidence="11">2.7.9.3</ecNumber>
    </submittedName>
</protein>
<evidence type="ECO:0000256" key="7">
    <source>
        <dbReference type="ARBA" id="ARBA00022842"/>
    </source>
</evidence>
<dbReference type="EMBL" id="VSSQ01000601">
    <property type="protein sequence ID" value="MPL98318.1"/>
    <property type="molecule type" value="Genomic_DNA"/>
</dbReference>
<keyword evidence="3" id="KW-0479">Metal-binding</keyword>
<keyword evidence="8" id="KW-0711">Selenium</keyword>
<accession>A0A644W410</accession>
<feature type="domain" description="PurM-like N-terminal" evidence="9">
    <location>
        <begin position="52"/>
        <end position="158"/>
    </location>
</feature>
<proteinExistence type="inferred from homology"/>
<dbReference type="GO" id="GO:0005524">
    <property type="term" value="F:ATP binding"/>
    <property type="evidence" value="ECO:0007669"/>
    <property type="project" value="UniProtKB-KW"/>
</dbReference>
<dbReference type="InterPro" id="IPR036921">
    <property type="entry name" value="PurM-like_N_sf"/>
</dbReference>
<dbReference type="GO" id="GO:0016260">
    <property type="term" value="P:selenocysteine biosynthetic process"/>
    <property type="evidence" value="ECO:0007669"/>
    <property type="project" value="InterPro"/>
</dbReference>
<evidence type="ECO:0000256" key="6">
    <source>
        <dbReference type="ARBA" id="ARBA00022840"/>
    </source>
</evidence>
<dbReference type="GO" id="GO:0004756">
    <property type="term" value="F:selenide, water dikinase activity"/>
    <property type="evidence" value="ECO:0007669"/>
    <property type="project" value="UniProtKB-EC"/>
</dbReference>
<gene>
    <name evidence="11" type="primary">selD_9</name>
    <name evidence="11" type="ORF">SDC9_44520</name>
</gene>
<dbReference type="Pfam" id="PF02769">
    <property type="entry name" value="AIRS_C"/>
    <property type="match status" value="1"/>
</dbReference>
<dbReference type="Gene3D" id="3.90.650.10">
    <property type="entry name" value="PurM-like C-terminal domain"/>
    <property type="match status" value="1"/>
</dbReference>
<dbReference type="GO" id="GO:0046872">
    <property type="term" value="F:metal ion binding"/>
    <property type="evidence" value="ECO:0007669"/>
    <property type="project" value="UniProtKB-KW"/>
</dbReference>
<dbReference type="FunFam" id="3.90.650.10:FF:000004">
    <property type="entry name" value="Selenide, water dikinase"/>
    <property type="match status" value="1"/>
</dbReference>
<sequence length="352" mass="38039">MNINNKKLMQVSKRCGCAGKFTPEELADVLSNIEAKKEDRDPNLIVGFDKSDDAGVYKISEDLALVQTVDFFTPVANDPYTFGQIAAANALSDVYAMGGKPLTALNLACFSATIGAEILAEILKGGAAKIREAGATIAGGHTITDEEVKYGVSVTGIVHPKKVVTNSGAKEGDVLILTKPLGTGVLTTALKIDFIEEEEFLEASIVMSTLNKIASEEMQKIGVNSCTDITGFGFIGHAYEMANGSEIELEIYSKKIPIMNKVMDLIKEYCLPSGAYSNEKYFEKWVNFSEEISEQFRLALFDPQTSGGLLISVEESKANELLENINKRSQIKAEIIGKVVKKGSNGKAITVK</sequence>
<dbReference type="AlphaFoldDB" id="A0A644W410"/>
<dbReference type="InterPro" id="IPR016188">
    <property type="entry name" value="PurM-like_N"/>
</dbReference>
<keyword evidence="7" id="KW-0460">Magnesium</keyword>
<dbReference type="SUPFAM" id="SSF56042">
    <property type="entry name" value="PurM C-terminal domain-like"/>
    <property type="match status" value="1"/>
</dbReference>
<dbReference type="Gene3D" id="3.30.1330.10">
    <property type="entry name" value="PurM-like, N-terminal domain"/>
    <property type="match status" value="1"/>
</dbReference>
<evidence type="ECO:0000256" key="8">
    <source>
        <dbReference type="ARBA" id="ARBA00023266"/>
    </source>
</evidence>
<dbReference type="CDD" id="cd02195">
    <property type="entry name" value="SelD"/>
    <property type="match status" value="1"/>
</dbReference>
<dbReference type="SUPFAM" id="SSF55326">
    <property type="entry name" value="PurM N-terminal domain-like"/>
    <property type="match status" value="1"/>
</dbReference>
<comment type="similarity">
    <text evidence="1">Belongs to the selenophosphate synthase 1 family. Class I subfamily.</text>
</comment>
<dbReference type="InterPro" id="IPR004536">
    <property type="entry name" value="SPS/SelD"/>
</dbReference>
<evidence type="ECO:0000259" key="9">
    <source>
        <dbReference type="Pfam" id="PF00586"/>
    </source>
</evidence>
<evidence type="ECO:0000256" key="4">
    <source>
        <dbReference type="ARBA" id="ARBA00022741"/>
    </source>
</evidence>
<evidence type="ECO:0000256" key="1">
    <source>
        <dbReference type="ARBA" id="ARBA00008026"/>
    </source>
</evidence>
<organism evidence="11">
    <name type="scientific">bioreactor metagenome</name>
    <dbReference type="NCBI Taxonomy" id="1076179"/>
    <lineage>
        <taxon>unclassified sequences</taxon>
        <taxon>metagenomes</taxon>
        <taxon>ecological metagenomes</taxon>
    </lineage>
</organism>
<dbReference type="FunFam" id="3.30.1330.10:FF:000003">
    <property type="entry name" value="Selenide, water dikinase"/>
    <property type="match status" value="1"/>
</dbReference>
<evidence type="ECO:0000313" key="11">
    <source>
        <dbReference type="EMBL" id="MPL98318.1"/>
    </source>
</evidence>
<dbReference type="EC" id="2.7.9.3" evidence="11"/>
<dbReference type="PANTHER" id="PTHR10256">
    <property type="entry name" value="SELENIDE, WATER DIKINASE"/>
    <property type="match status" value="1"/>
</dbReference>
<comment type="caution">
    <text evidence="11">The sequence shown here is derived from an EMBL/GenBank/DDBJ whole genome shotgun (WGS) entry which is preliminary data.</text>
</comment>
<evidence type="ECO:0000259" key="10">
    <source>
        <dbReference type="Pfam" id="PF02769"/>
    </source>
</evidence>
<dbReference type="HAMAP" id="MF_00625">
    <property type="entry name" value="SelD"/>
    <property type="match status" value="1"/>
</dbReference>
<dbReference type="InterPro" id="IPR036676">
    <property type="entry name" value="PurM-like_C_sf"/>
</dbReference>
<dbReference type="Pfam" id="PF00586">
    <property type="entry name" value="AIRS"/>
    <property type="match status" value="1"/>
</dbReference>
<dbReference type="PIRSF" id="PIRSF036407">
    <property type="entry name" value="Selenphspht_syn"/>
    <property type="match status" value="1"/>
</dbReference>
<dbReference type="InterPro" id="IPR023061">
    <property type="entry name" value="SelD_I"/>
</dbReference>
<evidence type="ECO:0000256" key="2">
    <source>
        <dbReference type="ARBA" id="ARBA00022679"/>
    </source>
</evidence>
<feature type="domain" description="PurM-like C-terminal" evidence="10">
    <location>
        <begin position="170"/>
        <end position="344"/>
    </location>
</feature>
<evidence type="ECO:0000256" key="5">
    <source>
        <dbReference type="ARBA" id="ARBA00022777"/>
    </source>
</evidence>
<dbReference type="NCBIfam" id="NF002098">
    <property type="entry name" value="PRK00943.1"/>
    <property type="match status" value="1"/>
</dbReference>
<keyword evidence="2 11" id="KW-0808">Transferase</keyword>
<reference evidence="11" key="1">
    <citation type="submission" date="2019-08" db="EMBL/GenBank/DDBJ databases">
        <authorList>
            <person name="Kucharzyk K."/>
            <person name="Murdoch R.W."/>
            <person name="Higgins S."/>
            <person name="Loffler F."/>
        </authorList>
    </citation>
    <scope>NUCLEOTIDE SEQUENCE</scope>
</reference>
<keyword evidence="4" id="KW-0547">Nucleotide-binding</keyword>
<dbReference type="GO" id="GO:0005737">
    <property type="term" value="C:cytoplasm"/>
    <property type="evidence" value="ECO:0007669"/>
    <property type="project" value="TreeGrafter"/>
</dbReference>
<dbReference type="PANTHER" id="PTHR10256:SF0">
    <property type="entry name" value="INACTIVE SELENIDE, WATER DIKINASE-LIKE PROTEIN-RELATED"/>
    <property type="match status" value="1"/>
</dbReference>